<dbReference type="KEGG" id="ccin:107274273"/>
<dbReference type="Pfam" id="PF01428">
    <property type="entry name" value="zf-AN1"/>
    <property type="match status" value="1"/>
</dbReference>
<dbReference type="InterPro" id="IPR000058">
    <property type="entry name" value="Znf_AN1"/>
</dbReference>
<dbReference type="GeneID" id="107274273"/>
<keyword evidence="12" id="KW-0238">DNA-binding</keyword>
<dbReference type="FunFam" id="3.40.50.300:FF:000326">
    <property type="entry name" value="P-loop containing nucleoside triphosphate hydrolase"/>
    <property type="match status" value="1"/>
</dbReference>
<dbReference type="Gene3D" id="3.40.50.300">
    <property type="entry name" value="P-loop containing nucleotide triphosphate hydrolases"/>
    <property type="match status" value="2"/>
</dbReference>
<feature type="compositionally biased region" description="Basic residues" evidence="9">
    <location>
        <begin position="791"/>
        <end position="800"/>
    </location>
</feature>
<dbReference type="GO" id="GO:0005524">
    <property type="term" value="F:ATP binding"/>
    <property type="evidence" value="ECO:0007669"/>
    <property type="project" value="UniProtKB-KW"/>
</dbReference>
<feature type="region of interest" description="Disordered" evidence="9">
    <location>
        <begin position="666"/>
        <end position="699"/>
    </location>
</feature>
<reference evidence="12" key="1">
    <citation type="submission" date="2025-08" db="UniProtKB">
        <authorList>
            <consortium name="RefSeq"/>
        </authorList>
    </citation>
    <scope>IDENTIFICATION</scope>
</reference>
<dbReference type="InterPro" id="IPR041679">
    <property type="entry name" value="DNA2/NAM7-like_C"/>
</dbReference>
<dbReference type="Gene3D" id="2.40.30.270">
    <property type="match status" value="1"/>
</dbReference>
<feature type="region of interest" description="Disordered" evidence="9">
    <location>
        <begin position="874"/>
        <end position="909"/>
    </location>
</feature>
<dbReference type="GO" id="GO:0005694">
    <property type="term" value="C:chromosome"/>
    <property type="evidence" value="ECO:0007669"/>
    <property type="project" value="UniProtKB-ARBA"/>
</dbReference>
<dbReference type="GO" id="GO:0003677">
    <property type="term" value="F:DNA binding"/>
    <property type="evidence" value="ECO:0007669"/>
    <property type="project" value="UniProtKB-KW"/>
</dbReference>
<dbReference type="InterPro" id="IPR035896">
    <property type="entry name" value="AN1-like_Znf"/>
</dbReference>
<evidence type="ECO:0000256" key="4">
    <source>
        <dbReference type="ARBA" id="ARBA00022771"/>
    </source>
</evidence>
<dbReference type="Gene3D" id="4.10.1110.10">
    <property type="entry name" value="AN1-like Zinc finger"/>
    <property type="match status" value="1"/>
</dbReference>
<evidence type="ECO:0000256" key="6">
    <source>
        <dbReference type="ARBA" id="ARBA00022806"/>
    </source>
</evidence>
<dbReference type="PANTHER" id="PTHR43788">
    <property type="entry name" value="DNA2/NAM7 HELICASE FAMILY MEMBER"/>
    <property type="match status" value="1"/>
</dbReference>
<dbReference type="SMART" id="SM00382">
    <property type="entry name" value="AAA"/>
    <property type="match status" value="1"/>
</dbReference>
<evidence type="ECO:0000256" key="5">
    <source>
        <dbReference type="ARBA" id="ARBA00022801"/>
    </source>
</evidence>
<dbReference type="Proteomes" id="UP000694920">
    <property type="component" value="Unplaced"/>
</dbReference>
<feature type="domain" description="AAA+ ATPase" evidence="10">
    <location>
        <begin position="213"/>
        <end position="442"/>
    </location>
</feature>
<dbReference type="GO" id="GO:0008270">
    <property type="term" value="F:zinc ion binding"/>
    <property type="evidence" value="ECO:0007669"/>
    <property type="project" value="UniProtKB-KW"/>
</dbReference>
<dbReference type="Pfam" id="PF13086">
    <property type="entry name" value="AAA_11"/>
    <property type="match status" value="1"/>
</dbReference>
<dbReference type="GO" id="GO:0016787">
    <property type="term" value="F:hydrolase activity"/>
    <property type="evidence" value="ECO:0007669"/>
    <property type="project" value="UniProtKB-KW"/>
</dbReference>
<dbReference type="SUPFAM" id="SSF118310">
    <property type="entry name" value="AN1-like Zinc finger"/>
    <property type="match status" value="1"/>
</dbReference>
<dbReference type="InterPro" id="IPR041677">
    <property type="entry name" value="DNA2/NAM7_AAA_11"/>
</dbReference>
<dbReference type="GO" id="GO:0005634">
    <property type="term" value="C:nucleus"/>
    <property type="evidence" value="ECO:0007669"/>
    <property type="project" value="UniProtKB-SubCell"/>
</dbReference>
<dbReference type="SUPFAM" id="SSF52540">
    <property type="entry name" value="P-loop containing nucleoside triphosphate hydrolases"/>
    <property type="match status" value="1"/>
</dbReference>
<evidence type="ECO:0000256" key="2">
    <source>
        <dbReference type="ARBA" id="ARBA00022723"/>
    </source>
</evidence>
<evidence type="ECO:0000256" key="9">
    <source>
        <dbReference type="SAM" id="MobiDB-lite"/>
    </source>
</evidence>
<keyword evidence="6" id="KW-0347">Helicase</keyword>
<keyword evidence="4" id="KW-0863">Zinc-finger</keyword>
<keyword evidence="11" id="KW-1185">Reference proteome</keyword>
<sequence length="909" mass="101918">MEENISKLVQQHLKLLQLEQEENLQHFLKDVSPNVLRNLEAQGQALTKLVMSNTAAKGLEGRHIEFMHADEIPLKPGLAVGDTVILICSNRKEESVRGLVEAVSEMTISIMIDNYRLEPPVEDEKYCLVQVNSDFTYKCQTRALNNLRSKNICSWHCADVIRILFDNTEISLPLLTTEVSLPREILDENEKLILANPNLVEDQHAAVMFALRRKHFAIIQGPPGTGKTTTIVELIIQLKRIGKKVLVCAPTNVAVDNVAIKLGPTEAKPLRLGHPARMMEAARNYSMDAMIQQDDNYTILNDIKRSIKDIKQTEQENGAVSRRLRELDKEYWNRSNRLMSDILRRHSVVLCTLNSATPGENVLRHVPKDYFNVIIVDEASQALEASTWIALPNAEKAILVGDFNQLPPVVMCKTAADRGLNVSLMERAVKKLSNEAFRSLCLQFRMNKEIMSWSNEQFYKNNLEASSTVAGHLLKDLPAVQDTAITSNSLVFVDTCGCDCEEYGIGFDTISKGNMGEAIVVDAVVAALVCAGVSQNDIGVITPYALQVDFIRRLLATRSITVEVSTVDSFQGREKEAIVLSLVRSNEQKDLGFVTDFRRLNVAVTRARRLLTVIADSETVEDNKLIASLLKHIENHGLLQTAQEYLTDASNEIKDRLAKGTKIKQKNVSVPEKSGKKDKSADKASKKSNKKGDVPKIPKVEGVGLNETLNRKNYNPFETIAASKIEDELKDLKTTEEMMDFEAQVDNDVKKVEELKGIAELSILITKLNATRKDQQQEDGSSTQTTSKPSTNRKRNKNKNKAIEPSSDKDDDIDKIIATVTANDYVCGMNGCKKSTQLIHQTCEFCKTRFCLQHGMQEIHGCGDAIRQKERNEFRHKKPEPATQRSKQKFAQKLKQLEQARMPKKKSTK</sequence>
<dbReference type="InterPro" id="IPR003593">
    <property type="entry name" value="AAA+_ATPase"/>
</dbReference>
<evidence type="ECO:0000256" key="3">
    <source>
        <dbReference type="ARBA" id="ARBA00022741"/>
    </source>
</evidence>
<evidence type="ECO:0000313" key="11">
    <source>
        <dbReference type="Proteomes" id="UP000694920"/>
    </source>
</evidence>
<keyword evidence="5" id="KW-0378">Hydrolase</keyword>
<keyword evidence="3" id="KW-0547">Nucleotide-binding</keyword>
<name>A0AAJ7CFH4_CEPCN</name>
<keyword evidence="8" id="KW-0067">ATP-binding</keyword>
<dbReference type="RefSeq" id="XP_015608745.1">
    <property type="nucleotide sequence ID" value="XM_015753259.2"/>
</dbReference>
<dbReference type="GO" id="GO:0005737">
    <property type="term" value="C:cytoplasm"/>
    <property type="evidence" value="ECO:0007669"/>
    <property type="project" value="UniProtKB-SubCell"/>
</dbReference>
<organism evidence="11 12">
    <name type="scientific">Cephus cinctus</name>
    <name type="common">Wheat stem sawfly</name>
    <dbReference type="NCBI Taxonomy" id="211228"/>
    <lineage>
        <taxon>Eukaryota</taxon>
        <taxon>Metazoa</taxon>
        <taxon>Ecdysozoa</taxon>
        <taxon>Arthropoda</taxon>
        <taxon>Hexapoda</taxon>
        <taxon>Insecta</taxon>
        <taxon>Pterygota</taxon>
        <taxon>Neoptera</taxon>
        <taxon>Endopterygota</taxon>
        <taxon>Hymenoptera</taxon>
        <taxon>Cephoidea</taxon>
        <taxon>Cephidae</taxon>
        <taxon>Cephus</taxon>
    </lineage>
</organism>
<feature type="region of interest" description="Disordered" evidence="9">
    <location>
        <begin position="772"/>
        <end position="809"/>
    </location>
</feature>
<evidence type="ECO:0000256" key="7">
    <source>
        <dbReference type="ARBA" id="ARBA00022833"/>
    </source>
</evidence>
<comment type="similarity">
    <text evidence="1">Belongs to the DNA2/NAM7 helicase family.</text>
</comment>
<evidence type="ECO:0000256" key="8">
    <source>
        <dbReference type="ARBA" id="ARBA00022840"/>
    </source>
</evidence>
<accession>A0AAJ7CFH4</accession>
<protein>
    <submittedName>
        <fullName evidence="12">DNA-binding protein SMUBP-2</fullName>
    </submittedName>
</protein>
<feature type="compositionally biased region" description="Polar residues" evidence="9">
    <location>
        <begin position="778"/>
        <end position="790"/>
    </location>
</feature>
<dbReference type="InterPro" id="IPR027417">
    <property type="entry name" value="P-loop_NTPase"/>
</dbReference>
<keyword evidence="7" id="KW-0862">Zinc</keyword>
<dbReference type="PANTHER" id="PTHR43788:SF8">
    <property type="entry name" value="DNA-BINDING PROTEIN SMUBP-2"/>
    <property type="match status" value="1"/>
</dbReference>
<gene>
    <name evidence="12" type="primary">LOC107274273</name>
</gene>
<dbReference type="CDD" id="cd18808">
    <property type="entry name" value="SF1_C_Upf1"/>
    <property type="match status" value="1"/>
</dbReference>
<feature type="compositionally biased region" description="Basic and acidic residues" evidence="9">
    <location>
        <begin position="673"/>
        <end position="699"/>
    </location>
</feature>
<evidence type="ECO:0000313" key="12">
    <source>
        <dbReference type="RefSeq" id="XP_015608745.1"/>
    </source>
</evidence>
<evidence type="ECO:0000256" key="1">
    <source>
        <dbReference type="ARBA" id="ARBA00007913"/>
    </source>
</evidence>
<keyword evidence="2" id="KW-0479">Metal-binding</keyword>
<dbReference type="AlphaFoldDB" id="A0AAJ7CFH4"/>
<evidence type="ECO:0000259" key="10">
    <source>
        <dbReference type="SMART" id="SM00382"/>
    </source>
</evidence>
<dbReference type="GO" id="GO:0003723">
    <property type="term" value="F:RNA binding"/>
    <property type="evidence" value="ECO:0007669"/>
    <property type="project" value="InterPro"/>
</dbReference>
<dbReference type="Pfam" id="PF13087">
    <property type="entry name" value="AAA_12"/>
    <property type="match status" value="1"/>
</dbReference>
<dbReference type="InterPro" id="IPR047187">
    <property type="entry name" value="SF1_C_Upf1"/>
</dbReference>
<dbReference type="GO" id="GO:0043139">
    <property type="term" value="F:5'-3' DNA helicase activity"/>
    <property type="evidence" value="ECO:0007669"/>
    <property type="project" value="TreeGrafter"/>
</dbReference>
<dbReference type="InterPro" id="IPR050534">
    <property type="entry name" value="Coronavir_polyprotein_1ab"/>
</dbReference>
<proteinExistence type="inferred from homology"/>